<dbReference type="OrthoDB" id="512073at2"/>
<organism evidence="1 2">
    <name type="scientific">Calothrix parasitica NIES-267</name>
    <dbReference type="NCBI Taxonomy" id="1973488"/>
    <lineage>
        <taxon>Bacteria</taxon>
        <taxon>Bacillati</taxon>
        <taxon>Cyanobacteriota</taxon>
        <taxon>Cyanophyceae</taxon>
        <taxon>Nostocales</taxon>
        <taxon>Calotrichaceae</taxon>
        <taxon>Calothrix</taxon>
    </lineage>
</organism>
<proteinExistence type="predicted"/>
<protein>
    <submittedName>
        <fullName evidence="1">Uncharacterized protein</fullName>
    </submittedName>
</protein>
<accession>A0A1Z4LID1</accession>
<evidence type="ECO:0000313" key="1">
    <source>
        <dbReference type="EMBL" id="BAY80987.1"/>
    </source>
</evidence>
<gene>
    <name evidence="1" type="ORF">NIES267_04520</name>
</gene>
<evidence type="ECO:0000313" key="2">
    <source>
        <dbReference type="Proteomes" id="UP000218418"/>
    </source>
</evidence>
<keyword evidence="2" id="KW-1185">Reference proteome</keyword>
<dbReference type="Proteomes" id="UP000218418">
    <property type="component" value="Chromosome"/>
</dbReference>
<name>A0A1Z4LID1_9CYAN</name>
<reference evidence="1 2" key="1">
    <citation type="submission" date="2017-06" db="EMBL/GenBank/DDBJ databases">
        <title>Genome sequencing of cyanobaciteial culture collection at National Institute for Environmental Studies (NIES).</title>
        <authorList>
            <person name="Hirose Y."/>
            <person name="Shimura Y."/>
            <person name="Fujisawa T."/>
            <person name="Nakamura Y."/>
            <person name="Kawachi M."/>
        </authorList>
    </citation>
    <scope>NUCLEOTIDE SEQUENCE [LARGE SCALE GENOMIC DNA]</scope>
    <source>
        <strain evidence="1 2">NIES-267</strain>
    </source>
</reference>
<dbReference type="EMBL" id="AP018227">
    <property type="protein sequence ID" value="BAY80987.1"/>
    <property type="molecule type" value="Genomic_DNA"/>
</dbReference>
<dbReference type="AlphaFoldDB" id="A0A1Z4LID1"/>
<sequence>MNKQLKLSWCQQMALGKALWNIESSHNTDNHIYSTRMKWLLLRAFTIYKRRQHLSPAELSKYQQALQQRLQACLELQSEKNIEVPYYLFSFWDEVFKSVDNINKKSTIKTKSVSKNNNSKKIEKKSKKIALSDYRKFWVMLIKSGLDITNKSPKIINLKKTLGCISLIPIKIGNEHIKVKGVCIHYHDLYHFEVAQLERIRMGKHMVSGIHGLKVSLFHNSFKSEEYDGFLDEARIAIHEGLTRPTAFSIIKALCWMTLLALQGINSFAVLIRHIQSMKNKQKEFRINYMGYSPQKCST</sequence>